<keyword evidence="2" id="KW-1185">Reference proteome</keyword>
<dbReference type="AlphaFoldDB" id="A0AAW1Y855"/>
<comment type="caution">
    <text evidence="1">The sequence shown here is derived from an EMBL/GenBank/DDBJ whole genome shotgun (WGS) entry which is preliminary data.</text>
</comment>
<evidence type="ECO:0008006" key="3">
    <source>
        <dbReference type="Google" id="ProtNLM"/>
    </source>
</evidence>
<organism evidence="1 2">
    <name type="scientific">Rubus argutus</name>
    <name type="common">Southern blackberry</name>
    <dbReference type="NCBI Taxonomy" id="59490"/>
    <lineage>
        <taxon>Eukaryota</taxon>
        <taxon>Viridiplantae</taxon>
        <taxon>Streptophyta</taxon>
        <taxon>Embryophyta</taxon>
        <taxon>Tracheophyta</taxon>
        <taxon>Spermatophyta</taxon>
        <taxon>Magnoliopsida</taxon>
        <taxon>eudicotyledons</taxon>
        <taxon>Gunneridae</taxon>
        <taxon>Pentapetalae</taxon>
        <taxon>rosids</taxon>
        <taxon>fabids</taxon>
        <taxon>Rosales</taxon>
        <taxon>Rosaceae</taxon>
        <taxon>Rosoideae</taxon>
        <taxon>Rosoideae incertae sedis</taxon>
        <taxon>Rubus</taxon>
    </lineage>
</organism>
<accession>A0AAW1Y855</accession>
<reference evidence="1 2" key="1">
    <citation type="journal article" date="2023" name="G3 (Bethesda)">
        <title>A chromosome-length genome assembly and annotation of blackberry (Rubus argutus, cv. 'Hillquist').</title>
        <authorList>
            <person name="Bruna T."/>
            <person name="Aryal R."/>
            <person name="Dudchenko O."/>
            <person name="Sargent D.J."/>
            <person name="Mead D."/>
            <person name="Buti M."/>
            <person name="Cavallini A."/>
            <person name="Hytonen T."/>
            <person name="Andres J."/>
            <person name="Pham M."/>
            <person name="Weisz D."/>
            <person name="Mascagni F."/>
            <person name="Usai G."/>
            <person name="Natali L."/>
            <person name="Bassil N."/>
            <person name="Fernandez G.E."/>
            <person name="Lomsadze A."/>
            <person name="Armour M."/>
            <person name="Olukolu B."/>
            <person name="Poorten T."/>
            <person name="Britton C."/>
            <person name="Davik J."/>
            <person name="Ashrafi H."/>
            <person name="Aiden E.L."/>
            <person name="Borodovsky M."/>
            <person name="Worthington M."/>
        </authorList>
    </citation>
    <scope>NUCLEOTIDE SEQUENCE [LARGE SCALE GENOMIC DNA]</scope>
    <source>
        <strain evidence="1">PI 553951</strain>
    </source>
</reference>
<dbReference type="Proteomes" id="UP001457282">
    <property type="component" value="Unassembled WGS sequence"/>
</dbReference>
<protein>
    <recommendedName>
        <fullName evidence="3">Pentatricopeptide repeat-containing protein</fullName>
    </recommendedName>
</protein>
<name>A0AAW1Y855_RUBAR</name>
<dbReference type="EMBL" id="JBEDUW010000002">
    <property type="protein sequence ID" value="KAK9944384.1"/>
    <property type="molecule type" value="Genomic_DNA"/>
</dbReference>
<proteinExistence type="predicted"/>
<evidence type="ECO:0000313" key="1">
    <source>
        <dbReference type="EMBL" id="KAK9944384.1"/>
    </source>
</evidence>
<sequence>MMNKGYRFDSASFLPVIDGLGKRGNKHEADELAEKMMEMASEGRIANKIIVNRDDGSGIVLKTLKRVQKGWGRANLTSLQSQKDEYLDY</sequence>
<gene>
    <name evidence="1" type="ORF">M0R45_009955</name>
</gene>
<evidence type="ECO:0000313" key="2">
    <source>
        <dbReference type="Proteomes" id="UP001457282"/>
    </source>
</evidence>